<reference evidence="4 5" key="1">
    <citation type="submission" date="2015-03" db="EMBL/GenBank/DDBJ databases">
        <title>Luteipulveratus halotolerans sp. nov., a novel actinobacterium (Dermacoccaceae) from Sarawak, Malaysia.</title>
        <authorList>
            <person name="Juboi H."/>
            <person name="Basik A."/>
            <person name="Shamsul S.S."/>
            <person name="Arnold P."/>
            <person name="Schmitt E.K."/>
            <person name="Sanglier J.-J."/>
            <person name="Yeo T."/>
        </authorList>
    </citation>
    <scope>NUCLEOTIDE SEQUENCE [LARGE SCALE GENOMIC DNA]</scope>
    <source>
        <strain evidence="4 5">MN07-A0370</strain>
    </source>
</reference>
<dbReference type="InterPro" id="IPR029052">
    <property type="entry name" value="Metallo-depent_PP-like"/>
</dbReference>
<gene>
    <name evidence="4" type="ORF">VV02_12265</name>
</gene>
<evidence type="ECO:0000256" key="1">
    <source>
        <dbReference type="ARBA" id="ARBA00005662"/>
    </source>
</evidence>
<dbReference type="SUPFAM" id="SSF56300">
    <property type="entry name" value="Metallo-dependent phosphatases"/>
    <property type="match status" value="1"/>
</dbReference>
<sequence length="389" mass="40658">MADEAMRWTRGAALLAVIALAGCSSSSGDDGARTTSAASPSSATTRPTSSPTSARPSAHITISAIGDVLPHASVNRDAATGSGYDYRPMFAAVKPLIQRSTVAICQLETALSADNTRLTRDNAFNSPHQLAATLRDVGFDGCSTANNHTWDAGLRGVRETRKVLADNKIQAVGPTATAAGSGNPATYGGPIKVAHLSLSYTLMNSIEHDTSTTPPGAPWMKANLYAAQRASGIIAAARRTKAAGAEVVVVSLHWGSQFDAKVTSDQKTIGDALLKSGAVDLIIGAHPHLVQPCAKINGRYVLYSVGNFISTQGSAVGSPVGAQDGIVTTVRFDRDATGRITQSLTYQPTWVDRAHGHRVVLATPSSHRESYLRTVSAMSRPGCDAKVAR</sequence>
<feature type="domain" description="Capsule synthesis protein CapA" evidence="3">
    <location>
        <begin position="61"/>
        <end position="312"/>
    </location>
</feature>
<dbReference type="PANTHER" id="PTHR33393:SF13">
    <property type="entry name" value="PGA BIOSYNTHESIS PROTEIN CAPA"/>
    <property type="match status" value="1"/>
</dbReference>
<dbReference type="PROSITE" id="PS51257">
    <property type="entry name" value="PROKAR_LIPOPROTEIN"/>
    <property type="match status" value="1"/>
</dbReference>
<dbReference type="Proteomes" id="UP000066480">
    <property type="component" value="Chromosome"/>
</dbReference>
<comment type="similarity">
    <text evidence="1">Belongs to the CapA family.</text>
</comment>
<dbReference type="PANTHER" id="PTHR33393">
    <property type="entry name" value="POLYGLUTAMINE SYNTHESIS ACCESSORY PROTEIN RV0574C-RELATED"/>
    <property type="match status" value="1"/>
</dbReference>
<dbReference type="STRING" id="571913.VV02_12265"/>
<dbReference type="EMBL" id="CP011112">
    <property type="protein sequence ID" value="AKU16461.1"/>
    <property type="molecule type" value="Genomic_DNA"/>
</dbReference>
<dbReference type="KEGG" id="lmoi:VV02_12265"/>
<keyword evidence="5" id="KW-1185">Reference proteome</keyword>
<evidence type="ECO:0000259" key="3">
    <source>
        <dbReference type="SMART" id="SM00854"/>
    </source>
</evidence>
<proteinExistence type="inferred from homology"/>
<evidence type="ECO:0000256" key="2">
    <source>
        <dbReference type="SAM" id="MobiDB-lite"/>
    </source>
</evidence>
<evidence type="ECO:0000313" key="5">
    <source>
        <dbReference type="Proteomes" id="UP000066480"/>
    </source>
</evidence>
<protein>
    <recommendedName>
        <fullName evidence="3">Capsule synthesis protein CapA domain-containing protein</fullName>
    </recommendedName>
</protein>
<evidence type="ECO:0000313" key="4">
    <source>
        <dbReference type="EMBL" id="AKU16461.1"/>
    </source>
</evidence>
<dbReference type="Pfam" id="PF09587">
    <property type="entry name" value="PGA_cap"/>
    <property type="match status" value="1"/>
</dbReference>
<organism evidence="4 5">
    <name type="scientific">Luteipulveratus mongoliensis</name>
    <dbReference type="NCBI Taxonomy" id="571913"/>
    <lineage>
        <taxon>Bacteria</taxon>
        <taxon>Bacillati</taxon>
        <taxon>Actinomycetota</taxon>
        <taxon>Actinomycetes</taxon>
        <taxon>Micrococcales</taxon>
        <taxon>Dermacoccaceae</taxon>
        <taxon>Luteipulveratus</taxon>
    </lineage>
</organism>
<dbReference type="InterPro" id="IPR019079">
    <property type="entry name" value="Capsule_synth_CapA"/>
</dbReference>
<accession>A0A0K1JID0</accession>
<dbReference type="CDD" id="cd07381">
    <property type="entry name" value="MPP_CapA"/>
    <property type="match status" value="1"/>
</dbReference>
<dbReference type="SMART" id="SM00854">
    <property type="entry name" value="PGA_cap"/>
    <property type="match status" value="1"/>
</dbReference>
<dbReference type="InterPro" id="IPR052169">
    <property type="entry name" value="CW_Biosynth-Accessory"/>
</dbReference>
<dbReference type="AlphaFoldDB" id="A0A0K1JID0"/>
<dbReference type="Gene3D" id="3.60.21.10">
    <property type="match status" value="1"/>
</dbReference>
<feature type="region of interest" description="Disordered" evidence="2">
    <location>
        <begin position="25"/>
        <end position="56"/>
    </location>
</feature>
<name>A0A0K1JID0_9MICO</name>